<evidence type="ECO:0000259" key="2">
    <source>
        <dbReference type="Pfam" id="PF00496"/>
    </source>
</evidence>
<sequence length="553" mass="58302">MSLRRRRKFAALVAGLAAAALVLTGCADGGGKVGAERPLRVWSGATSPITNNFNPFAPGTAAHFTYGVIYEPLFFFNQLADEKPTGLIGDSYEYNADGTVLTVAIKPNQKWSDGTPLTTQDVAFSFGYGSNKPDDLVSAVATDDTTVVLTFAVPKFTAASQILGATWIIPERIWSGITDSATETNQKPIGSGPYVLKNVTDASYTVEANPNFRDGAPAVKTVQNIAIDSNQSAEDLLKTGKIDWAGQFIANPDTITSGGSISTLNQQQDPTVLLTCSSTALGCTGPQTDPAVRQAINVAIDRGAIGSKAFAGQSGVASPSFALLPRDKKWVTDSKLEASPQKANVAEAGSILEAAGYSRGADGLFAKDGKPIEIELFSPDGWTDYNDAAKLISEQAAAAGIRIKNRTVSLAEYWTPTTNGSFQMALYGASQSLVADPYSNYERFFATASTAPVGQPPAKGLNLARYSNPIVDAAVAEAGATEDEGAKKAAYARIQTEIARDLPYIPVVLNASMSFFNSRDFTGWPGESNLYAAPLPYLATASGVVLSRLSPVK</sequence>
<dbReference type="Gene3D" id="3.40.190.10">
    <property type="entry name" value="Periplasmic binding protein-like II"/>
    <property type="match status" value="1"/>
</dbReference>
<gene>
    <name evidence="3" type="ORF">D9V34_06825</name>
</gene>
<accession>A0A3L7AS57</accession>
<evidence type="ECO:0000313" key="4">
    <source>
        <dbReference type="Proteomes" id="UP000269438"/>
    </source>
</evidence>
<dbReference type="CDD" id="cd08509">
    <property type="entry name" value="PBP2_TmCBP_oligosaccharides_like"/>
    <property type="match status" value="1"/>
</dbReference>
<keyword evidence="1" id="KW-0732">Signal</keyword>
<dbReference type="AlphaFoldDB" id="A0A3L7AS57"/>
<dbReference type="SUPFAM" id="SSF53850">
    <property type="entry name" value="Periplasmic binding protein-like II"/>
    <property type="match status" value="1"/>
</dbReference>
<feature type="domain" description="Solute-binding protein family 5" evidence="2">
    <location>
        <begin position="87"/>
        <end position="448"/>
    </location>
</feature>
<dbReference type="Gene3D" id="3.90.76.10">
    <property type="entry name" value="Dipeptide-binding Protein, Domain 1"/>
    <property type="match status" value="1"/>
</dbReference>
<dbReference type="InterPro" id="IPR030678">
    <property type="entry name" value="Peptide/Ni-bd"/>
</dbReference>
<evidence type="ECO:0000256" key="1">
    <source>
        <dbReference type="SAM" id="SignalP"/>
    </source>
</evidence>
<feature type="chain" id="PRO_5039093840" evidence="1">
    <location>
        <begin position="28"/>
        <end position="553"/>
    </location>
</feature>
<protein>
    <submittedName>
        <fullName evidence="3">ABC transporter substrate-binding protein</fullName>
    </submittedName>
</protein>
<dbReference type="GO" id="GO:0042597">
    <property type="term" value="C:periplasmic space"/>
    <property type="evidence" value="ECO:0007669"/>
    <property type="project" value="UniProtKB-ARBA"/>
</dbReference>
<dbReference type="GO" id="GO:0015833">
    <property type="term" value="P:peptide transport"/>
    <property type="evidence" value="ECO:0007669"/>
    <property type="project" value="TreeGrafter"/>
</dbReference>
<dbReference type="InterPro" id="IPR000914">
    <property type="entry name" value="SBP_5_dom"/>
</dbReference>
<dbReference type="PANTHER" id="PTHR30290">
    <property type="entry name" value="PERIPLASMIC BINDING COMPONENT OF ABC TRANSPORTER"/>
    <property type="match status" value="1"/>
</dbReference>
<dbReference type="GO" id="GO:1904680">
    <property type="term" value="F:peptide transmembrane transporter activity"/>
    <property type="evidence" value="ECO:0007669"/>
    <property type="project" value="TreeGrafter"/>
</dbReference>
<dbReference type="InterPro" id="IPR039424">
    <property type="entry name" value="SBP_5"/>
</dbReference>
<organism evidence="3 4">
    <name type="scientific">Mycetocola lacteus</name>
    <dbReference type="NCBI Taxonomy" id="76637"/>
    <lineage>
        <taxon>Bacteria</taxon>
        <taxon>Bacillati</taxon>
        <taxon>Actinomycetota</taxon>
        <taxon>Actinomycetes</taxon>
        <taxon>Micrococcales</taxon>
        <taxon>Microbacteriaceae</taxon>
        <taxon>Mycetocola</taxon>
    </lineage>
</organism>
<dbReference type="RefSeq" id="WP_121688092.1">
    <property type="nucleotide sequence ID" value="NZ_RCUY01000005.1"/>
</dbReference>
<proteinExistence type="predicted"/>
<dbReference type="OrthoDB" id="9764591at2"/>
<dbReference type="EMBL" id="RCUY01000005">
    <property type="protein sequence ID" value="RLP82954.1"/>
    <property type="molecule type" value="Genomic_DNA"/>
</dbReference>
<dbReference type="Proteomes" id="UP000269438">
    <property type="component" value="Unassembled WGS sequence"/>
</dbReference>
<reference evidence="3 4" key="1">
    <citation type="submission" date="2018-10" db="EMBL/GenBank/DDBJ databases">
        <authorList>
            <person name="Li J."/>
        </authorList>
    </citation>
    <scope>NUCLEOTIDE SEQUENCE [LARGE SCALE GENOMIC DNA]</scope>
    <source>
        <strain evidence="3 4">JCM 11654</strain>
    </source>
</reference>
<dbReference type="PROSITE" id="PS51257">
    <property type="entry name" value="PROKAR_LIPOPROTEIN"/>
    <property type="match status" value="1"/>
</dbReference>
<dbReference type="Gene3D" id="3.10.105.10">
    <property type="entry name" value="Dipeptide-binding Protein, Domain 3"/>
    <property type="match status" value="1"/>
</dbReference>
<keyword evidence="4" id="KW-1185">Reference proteome</keyword>
<dbReference type="PIRSF" id="PIRSF002741">
    <property type="entry name" value="MppA"/>
    <property type="match status" value="1"/>
</dbReference>
<name>A0A3L7AS57_9MICO</name>
<feature type="signal peptide" evidence="1">
    <location>
        <begin position="1"/>
        <end position="27"/>
    </location>
</feature>
<dbReference type="Pfam" id="PF00496">
    <property type="entry name" value="SBP_bac_5"/>
    <property type="match status" value="1"/>
</dbReference>
<dbReference type="GO" id="GO:0043190">
    <property type="term" value="C:ATP-binding cassette (ABC) transporter complex"/>
    <property type="evidence" value="ECO:0007669"/>
    <property type="project" value="InterPro"/>
</dbReference>
<comment type="caution">
    <text evidence="3">The sequence shown here is derived from an EMBL/GenBank/DDBJ whole genome shotgun (WGS) entry which is preliminary data.</text>
</comment>
<evidence type="ECO:0000313" key="3">
    <source>
        <dbReference type="EMBL" id="RLP82954.1"/>
    </source>
</evidence>